<proteinExistence type="predicted"/>
<comment type="caution">
    <text evidence="2">The sequence shown here is derived from an EMBL/GenBank/DDBJ whole genome shotgun (WGS) entry which is preliminary data.</text>
</comment>
<feature type="transmembrane region" description="Helical" evidence="1">
    <location>
        <begin position="59"/>
        <end position="80"/>
    </location>
</feature>
<name>A0ABY2ASL8_9FLAO</name>
<gene>
    <name evidence="2" type="ORF">EV142_11717</name>
</gene>
<keyword evidence="1" id="KW-1133">Transmembrane helix</keyword>
<dbReference type="Proteomes" id="UP000295270">
    <property type="component" value="Unassembled WGS sequence"/>
</dbReference>
<keyword evidence="1" id="KW-0812">Transmembrane</keyword>
<organism evidence="2 3">
    <name type="scientific">Flavobacterium circumlabens</name>
    <dbReference type="NCBI Taxonomy" id="2133765"/>
    <lineage>
        <taxon>Bacteria</taxon>
        <taxon>Pseudomonadati</taxon>
        <taxon>Bacteroidota</taxon>
        <taxon>Flavobacteriia</taxon>
        <taxon>Flavobacteriales</taxon>
        <taxon>Flavobacteriaceae</taxon>
        <taxon>Flavobacterium</taxon>
    </lineage>
</organism>
<sequence length="211" mass="24361">MYQLIANTGYFFLILNLILYITGFSKFGKAYKIFTCYLALLVTVQLICVILLYCKKVNLFMSHFYFVGQLILLAIFYFLLVKDVVKKKIILIGTSAGLLVLAIQYLFDPGMFSKFNLFEITITSLLVVFFALLHLYDMLTDKKEYYFITVGIIIYLLASTILFLVGNLTIGLSENLKFLSWTLNAVLVLINQLFILYEWKKSFYKKAALLV</sequence>
<feature type="transmembrane region" description="Helical" evidence="1">
    <location>
        <begin position="113"/>
        <end position="133"/>
    </location>
</feature>
<feature type="transmembrane region" description="Helical" evidence="1">
    <location>
        <begin position="6"/>
        <end position="22"/>
    </location>
</feature>
<keyword evidence="1" id="KW-0472">Membrane</keyword>
<feature type="transmembrane region" description="Helical" evidence="1">
    <location>
        <begin position="145"/>
        <end position="166"/>
    </location>
</feature>
<keyword evidence="3" id="KW-1185">Reference proteome</keyword>
<feature type="transmembrane region" description="Helical" evidence="1">
    <location>
        <begin position="89"/>
        <end position="107"/>
    </location>
</feature>
<evidence type="ECO:0000313" key="3">
    <source>
        <dbReference type="Proteomes" id="UP000295270"/>
    </source>
</evidence>
<protein>
    <recommendedName>
        <fullName evidence="4">GGDEF domain-containing protein</fullName>
    </recommendedName>
</protein>
<dbReference type="EMBL" id="SLWA01000017">
    <property type="protein sequence ID" value="TCN50230.1"/>
    <property type="molecule type" value="Genomic_DNA"/>
</dbReference>
<evidence type="ECO:0008006" key="4">
    <source>
        <dbReference type="Google" id="ProtNLM"/>
    </source>
</evidence>
<feature type="transmembrane region" description="Helical" evidence="1">
    <location>
        <begin position="178"/>
        <end position="197"/>
    </location>
</feature>
<evidence type="ECO:0000313" key="2">
    <source>
        <dbReference type="EMBL" id="TCN50230.1"/>
    </source>
</evidence>
<feature type="transmembrane region" description="Helical" evidence="1">
    <location>
        <begin position="34"/>
        <end position="53"/>
    </location>
</feature>
<evidence type="ECO:0000256" key="1">
    <source>
        <dbReference type="SAM" id="Phobius"/>
    </source>
</evidence>
<reference evidence="2 3" key="1">
    <citation type="journal article" date="2015" name="Stand. Genomic Sci.">
        <title>Genomic Encyclopedia of Bacterial and Archaeal Type Strains, Phase III: the genomes of soil and plant-associated and newly described type strains.</title>
        <authorList>
            <person name="Whitman W.B."/>
            <person name="Woyke T."/>
            <person name="Klenk H.P."/>
            <person name="Zhou Y."/>
            <person name="Lilburn T.G."/>
            <person name="Beck B.J."/>
            <person name="De Vos P."/>
            <person name="Vandamme P."/>
            <person name="Eisen J.A."/>
            <person name="Garrity G."/>
            <person name="Hugenholtz P."/>
            <person name="Kyrpides N.C."/>
        </authorList>
    </citation>
    <scope>NUCLEOTIDE SEQUENCE [LARGE SCALE GENOMIC DNA]</scope>
    <source>
        <strain evidence="2 3">P5626</strain>
    </source>
</reference>
<accession>A0ABY2ASL8</accession>
<dbReference type="RefSeq" id="WP_238698792.1">
    <property type="nucleotide sequence ID" value="NZ_QWDN01000016.1"/>
</dbReference>